<dbReference type="PROSITE" id="PS00018">
    <property type="entry name" value="EF_HAND_1"/>
    <property type="match status" value="3"/>
</dbReference>
<accession>A0A453B8W9</accession>
<dbReference type="GO" id="GO:0005509">
    <property type="term" value="F:calcium ion binding"/>
    <property type="evidence" value="ECO:0007669"/>
    <property type="project" value="InterPro"/>
</dbReference>
<dbReference type="SMART" id="SM00054">
    <property type="entry name" value="EFh"/>
    <property type="match status" value="3"/>
</dbReference>
<dbReference type="SUPFAM" id="SSF47473">
    <property type="entry name" value="EF-hand"/>
    <property type="match status" value="1"/>
</dbReference>
<organism evidence="5 6">
    <name type="scientific">Aegilops tauschii subsp. strangulata</name>
    <name type="common">Goatgrass</name>
    <dbReference type="NCBI Taxonomy" id="200361"/>
    <lineage>
        <taxon>Eukaryota</taxon>
        <taxon>Viridiplantae</taxon>
        <taxon>Streptophyta</taxon>
        <taxon>Embryophyta</taxon>
        <taxon>Tracheophyta</taxon>
        <taxon>Spermatophyta</taxon>
        <taxon>Magnoliopsida</taxon>
        <taxon>Liliopsida</taxon>
        <taxon>Poales</taxon>
        <taxon>Poaceae</taxon>
        <taxon>BOP clade</taxon>
        <taxon>Pooideae</taxon>
        <taxon>Triticodae</taxon>
        <taxon>Triticeae</taxon>
        <taxon>Triticinae</taxon>
        <taxon>Aegilops</taxon>
    </lineage>
</organism>
<reference evidence="5" key="4">
    <citation type="submission" date="2019-03" db="UniProtKB">
        <authorList>
            <consortium name="EnsemblPlants"/>
        </authorList>
    </citation>
    <scope>IDENTIFICATION</scope>
</reference>
<dbReference type="Gramene" id="AET2Gv20419500.5">
    <property type="protein sequence ID" value="AET2Gv20419500.5"/>
    <property type="gene ID" value="AET2Gv20419500"/>
</dbReference>
<dbReference type="Proteomes" id="UP000015105">
    <property type="component" value="Chromosome 2D"/>
</dbReference>
<dbReference type="CDD" id="cd00051">
    <property type="entry name" value="EFh"/>
    <property type="match status" value="1"/>
</dbReference>
<protein>
    <recommendedName>
        <fullName evidence="4">EF-hand domain-containing protein</fullName>
    </recommendedName>
</protein>
<reference evidence="6" key="1">
    <citation type="journal article" date="2014" name="Science">
        <title>Ancient hybridizations among the ancestral genomes of bread wheat.</title>
        <authorList>
            <consortium name="International Wheat Genome Sequencing Consortium,"/>
            <person name="Marcussen T."/>
            <person name="Sandve S.R."/>
            <person name="Heier L."/>
            <person name="Spannagl M."/>
            <person name="Pfeifer M."/>
            <person name="Jakobsen K.S."/>
            <person name="Wulff B.B."/>
            <person name="Steuernagel B."/>
            <person name="Mayer K.F."/>
            <person name="Olsen O.A."/>
        </authorList>
    </citation>
    <scope>NUCLEOTIDE SEQUENCE [LARGE SCALE GENOMIC DNA]</scope>
    <source>
        <strain evidence="6">cv. AL8/78</strain>
    </source>
</reference>
<reference evidence="6" key="2">
    <citation type="journal article" date="2017" name="Nat. Plants">
        <title>The Aegilops tauschii genome reveals multiple impacts of transposons.</title>
        <authorList>
            <person name="Zhao G."/>
            <person name="Zou C."/>
            <person name="Li K."/>
            <person name="Wang K."/>
            <person name="Li T."/>
            <person name="Gao L."/>
            <person name="Zhang X."/>
            <person name="Wang H."/>
            <person name="Yang Z."/>
            <person name="Liu X."/>
            <person name="Jiang W."/>
            <person name="Mao L."/>
            <person name="Kong X."/>
            <person name="Jiao Y."/>
            <person name="Jia J."/>
        </authorList>
    </citation>
    <scope>NUCLEOTIDE SEQUENCE [LARGE SCALE GENOMIC DNA]</scope>
    <source>
        <strain evidence="6">cv. AL8/78</strain>
    </source>
</reference>
<name>A0A453B8W9_AEGTS</name>
<evidence type="ECO:0000256" key="1">
    <source>
        <dbReference type="ARBA" id="ARBA00022723"/>
    </source>
</evidence>
<evidence type="ECO:0000256" key="2">
    <source>
        <dbReference type="ARBA" id="ARBA00022737"/>
    </source>
</evidence>
<dbReference type="FunFam" id="1.10.238.10:FF:000001">
    <property type="entry name" value="Calmodulin 1"/>
    <property type="match status" value="1"/>
</dbReference>
<feature type="domain" description="EF-hand" evidence="4">
    <location>
        <begin position="65"/>
        <end position="100"/>
    </location>
</feature>
<dbReference type="AlphaFoldDB" id="A0A453B8W9"/>
<dbReference type="Gene3D" id="1.10.238.10">
    <property type="entry name" value="EF-hand"/>
    <property type="match status" value="1"/>
</dbReference>
<proteinExistence type="predicted"/>
<reference evidence="5" key="3">
    <citation type="journal article" date="2017" name="Nature">
        <title>Genome sequence of the progenitor of the wheat D genome Aegilops tauschii.</title>
        <authorList>
            <person name="Luo M.C."/>
            <person name="Gu Y.Q."/>
            <person name="Puiu D."/>
            <person name="Wang H."/>
            <person name="Twardziok S.O."/>
            <person name="Deal K.R."/>
            <person name="Huo N."/>
            <person name="Zhu T."/>
            <person name="Wang L."/>
            <person name="Wang Y."/>
            <person name="McGuire P.E."/>
            <person name="Liu S."/>
            <person name="Long H."/>
            <person name="Ramasamy R.K."/>
            <person name="Rodriguez J.C."/>
            <person name="Van S.L."/>
            <person name="Yuan L."/>
            <person name="Wang Z."/>
            <person name="Xia Z."/>
            <person name="Xiao L."/>
            <person name="Anderson O.D."/>
            <person name="Ouyang S."/>
            <person name="Liang Y."/>
            <person name="Zimin A.V."/>
            <person name="Pertea G."/>
            <person name="Qi P."/>
            <person name="Bennetzen J.L."/>
            <person name="Dai X."/>
            <person name="Dawson M.W."/>
            <person name="Muller H.G."/>
            <person name="Kugler K."/>
            <person name="Rivarola-Duarte L."/>
            <person name="Spannagl M."/>
            <person name="Mayer K.F.X."/>
            <person name="Lu F.H."/>
            <person name="Bevan M.W."/>
            <person name="Leroy P."/>
            <person name="Li P."/>
            <person name="You F.M."/>
            <person name="Sun Q."/>
            <person name="Liu Z."/>
            <person name="Lyons E."/>
            <person name="Wicker T."/>
            <person name="Salzberg S.L."/>
            <person name="Devos K.M."/>
            <person name="Dvorak J."/>
        </authorList>
    </citation>
    <scope>NUCLEOTIDE SEQUENCE [LARGE SCALE GENOMIC DNA]</scope>
    <source>
        <strain evidence="5">cv. AL8/78</strain>
    </source>
</reference>
<keyword evidence="2" id="KW-0677">Repeat</keyword>
<keyword evidence="6" id="KW-1185">Reference proteome</keyword>
<dbReference type="InterPro" id="IPR002048">
    <property type="entry name" value="EF_hand_dom"/>
</dbReference>
<dbReference type="PANTHER" id="PTHR45942">
    <property type="entry name" value="PROTEIN PHOSPATASE 3 REGULATORY SUBUNIT B ALPHA ISOFORM TYPE 1"/>
    <property type="match status" value="1"/>
</dbReference>
<feature type="domain" description="EF-hand" evidence="4">
    <location>
        <begin position="29"/>
        <end position="64"/>
    </location>
</feature>
<dbReference type="EnsemblPlants" id="AET2Gv20419500.5">
    <property type="protein sequence ID" value="AET2Gv20419500.5"/>
    <property type="gene ID" value="AET2Gv20419500"/>
</dbReference>
<evidence type="ECO:0000259" key="4">
    <source>
        <dbReference type="PROSITE" id="PS50222"/>
    </source>
</evidence>
<sequence length="131" mass="14836">MLCQADADGNGCLDYGEFVTLSVHLKKIGNDEHLHKAFGYFDRNKSGYIEIDELRESLADDLGPNHEEVINAIIRDVDTDKDGKISFDEFVAMMKAGTDWRKASRQYSRERFTSLSLKLQKDGSLQITSTQ</sequence>
<evidence type="ECO:0000313" key="6">
    <source>
        <dbReference type="Proteomes" id="UP000015105"/>
    </source>
</evidence>
<keyword evidence="3" id="KW-0106">Calcium</keyword>
<dbReference type="InterPro" id="IPR018247">
    <property type="entry name" value="EF_Hand_1_Ca_BS"/>
</dbReference>
<reference evidence="5" key="5">
    <citation type="journal article" date="2021" name="G3 (Bethesda)">
        <title>Aegilops tauschii genome assembly Aet v5.0 features greater sequence contiguity and improved annotation.</title>
        <authorList>
            <person name="Wang L."/>
            <person name="Zhu T."/>
            <person name="Rodriguez J.C."/>
            <person name="Deal K.R."/>
            <person name="Dubcovsky J."/>
            <person name="McGuire P.E."/>
            <person name="Lux T."/>
            <person name="Spannagl M."/>
            <person name="Mayer K.F.X."/>
            <person name="Baldrich P."/>
            <person name="Meyers B.C."/>
            <person name="Huo N."/>
            <person name="Gu Y.Q."/>
            <person name="Zhou H."/>
            <person name="Devos K.M."/>
            <person name="Bennetzen J.L."/>
            <person name="Unver T."/>
            <person name="Budak H."/>
            <person name="Gulick P.J."/>
            <person name="Galiba G."/>
            <person name="Kalapos B."/>
            <person name="Nelson D.R."/>
            <person name="Li P."/>
            <person name="You F.M."/>
            <person name="Luo M.C."/>
            <person name="Dvorak J."/>
        </authorList>
    </citation>
    <scope>NUCLEOTIDE SEQUENCE [LARGE SCALE GENOMIC DNA]</scope>
    <source>
        <strain evidence="5">cv. AL8/78</strain>
    </source>
</reference>
<dbReference type="PROSITE" id="PS50222">
    <property type="entry name" value="EF_HAND_2"/>
    <property type="match status" value="2"/>
</dbReference>
<evidence type="ECO:0000256" key="3">
    <source>
        <dbReference type="ARBA" id="ARBA00022837"/>
    </source>
</evidence>
<keyword evidence="1" id="KW-0479">Metal-binding</keyword>
<dbReference type="InterPro" id="IPR011992">
    <property type="entry name" value="EF-hand-dom_pair"/>
</dbReference>
<dbReference type="Pfam" id="PF13499">
    <property type="entry name" value="EF-hand_7"/>
    <property type="match status" value="1"/>
</dbReference>
<evidence type="ECO:0000313" key="5">
    <source>
        <dbReference type="EnsemblPlants" id="AET2Gv20419500.5"/>
    </source>
</evidence>